<feature type="domain" description="YknX-like C-terminal permuted SH3-like" evidence="6">
    <location>
        <begin position="279"/>
        <end position="346"/>
    </location>
</feature>
<dbReference type="Pfam" id="PF25954">
    <property type="entry name" value="Beta-barrel_RND_2"/>
    <property type="match status" value="1"/>
</dbReference>
<evidence type="ECO:0000313" key="8">
    <source>
        <dbReference type="Proteomes" id="UP000606935"/>
    </source>
</evidence>
<feature type="domain" description="CusB-like beta-barrel" evidence="5">
    <location>
        <begin position="200"/>
        <end position="274"/>
    </location>
</feature>
<dbReference type="InterPro" id="IPR058792">
    <property type="entry name" value="Beta-barrel_RND_2"/>
</dbReference>
<feature type="domain" description="Multidrug resistance protein MdtA-like barrel-sandwich hybrid" evidence="4">
    <location>
        <begin position="70"/>
        <end position="187"/>
    </location>
</feature>
<comment type="caution">
    <text evidence="7">The sequence shown here is derived from an EMBL/GenBank/DDBJ whole genome shotgun (WGS) entry which is preliminary data.</text>
</comment>
<protein>
    <submittedName>
        <fullName evidence="7">MexH family multidrug efflux RND transporter periplasmic adaptor subunit</fullName>
    </submittedName>
</protein>
<dbReference type="InterPro" id="IPR058637">
    <property type="entry name" value="YknX-like_C"/>
</dbReference>
<keyword evidence="2" id="KW-0175">Coiled coil</keyword>
<dbReference type="Gene3D" id="2.40.30.170">
    <property type="match status" value="1"/>
</dbReference>
<keyword evidence="8" id="KW-1185">Reference proteome</keyword>
<evidence type="ECO:0000256" key="3">
    <source>
        <dbReference type="SAM" id="Phobius"/>
    </source>
</evidence>
<dbReference type="EMBL" id="BMLS01000001">
    <property type="protein sequence ID" value="GGO63938.1"/>
    <property type="molecule type" value="Genomic_DNA"/>
</dbReference>
<feature type="coiled-coil region" evidence="2">
    <location>
        <begin position="100"/>
        <end position="165"/>
    </location>
</feature>
<sequence>MTTKRTISPVLIILLLVAALTVYVYLPNEQEQNQRMMQVVPVKVQDVQEQEFAVLIEALGTARANEAVAITALESEIVDSIAFDDGDLVKKGQLLVGLNNREEKARVNELEVNLQEAKRQLVRIRDLAKENATSAQLLDAQEARVNALAAQLEVANARLAELEIRAPFAGRLGIRRISIGALVKPGDVITTLDDLRQIKVDFSISESHLPDVARGQLVIAETVAYPGQAFRGEISSLDSRIDPVTRAVQVRAIIDNPDLKLRPGMLLQINLQKQVLNTLVLPEGALLPIQDKQYVYVIDSENKAHQTEVSVGRRKPGVAQILSGIQAGDKVVVEGTLRLSEGVQVRIQE</sequence>
<dbReference type="Pfam" id="PF25989">
    <property type="entry name" value="YknX_C"/>
    <property type="match status" value="1"/>
</dbReference>
<organism evidence="7 8">
    <name type="scientific">Bowmanella pacifica</name>
    <dbReference type="NCBI Taxonomy" id="502051"/>
    <lineage>
        <taxon>Bacteria</taxon>
        <taxon>Pseudomonadati</taxon>
        <taxon>Pseudomonadota</taxon>
        <taxon>Gammaproteobacteria</taxon>
        <taxon>Alteromonadales</taxon>
        <taxon>Alteromonadaceae</taxon>
        <taxon>Bowmanella</taxon>
    </lineage>
</organism>
<accession>A0A917YQK2</accession>
<dbReference type="FunFam" id="2.40.30.170:FF:000010">
    <property type="entry name" value="Efflux RND transporter periplasmic adaptor subunit"/>
    <property type="match status" value="1"/>
</dbReference>
<evidence type="ECO:0000256" key="2">
    <source>
        <dbReference type="SAM" id="Coils"/>
    </source>
</evidence>
<gene>
    <name evidence="7" type="ORF">GCM10010982_02160</name>
</gene>
<dbReference type="SUPFAM" id="SSF111369">
    <property type="entry name" value="HlyD-like secretion proteins"/>
    <property type="match status" value="1"/>
</dbReference>
<evidence type="ECO:0000259" key="5">
    <source>
        <dbReference type="Pfam" id="PF25954"/>
    </source>
</evidence>
<dbReference type="InterPro" id="IPR058625">
    <property type="entry name" value="MdtA-like_BSH"/>
</dbReference>
<dbReference type="NCBIfam" id="TIGR01730">
    <property type="entry name" value="RND_mfp"/>
    <property type="match status" value="1"/>
</dbReference>
<evidence type="ECO:0000259" key="4">
    <source>
        <dbReference type="Pfam" id="PF25917"/>
    </source>
</evidence>
<dbReference type="Proteomes" id="UP000606935">
    <property type="component" value="Unassembled WGS sequence"/>
</dbReference>
<evidence type="ECO:0000256" key="1">
    <source>
        <dbReference type="ARBA" id="ARBA00009477"/>
    </source>
</evidence>
<dbReference type="PANTHER" id="PTHR30469:SF16">
    <property type="entry name" value="HAE1 FAMILY EFFLUX PUMP MFP COMPONENT"/>
    <property type="match status" value="1"/>
</dbReference>
<reference evidence="7" key="2">
    <citation type="submission" date="2020-09" db="EMBL/GenBank/DDBJ databases">
        <authorList>
            <person name="Sun Q."/>
            <person name="Zhou Y."/>
        </authorList>
    </citation>
    <scope>NUCLEOTIDE SEQUENCE</scope>
    <source>
        <strain evidence="7">CGMCC 1.7086</strain>
    </source>
</reference>
<proteinExistence type="inferred from homology"/>
<dbReference type="Gene3D" id="1.10.287.470">
    <property type="entry name" value="Helix hairpin bin"/>
    <property type="match status" value="1"/>
</dbReference>
<evidence type="ECO:0000259" key="6">
    <source>
        <dbReference type="Pfam" id="PF25989"/>
    </source>
</evidence>
<dbReference type="GO" id="GO:1990281">
    <property type="term" value="C:efflux pump complex"/>
    <property type="evidence" value="ECO:0007669"/>
    <property type="project" value="TreeGrafter"/>
</dbReference>
<dbReference type="RefSeq" id="WP_188689023.1">
    <property type="nucleotide sequence ID" value="NZ_BMLS01000001.1"/>
</dbReference>
<comment type="similarity">
    <text evidence="1">Belongs to the membrane fusion protein (MFP) (TC 8.A.1) family.</text>
</comment>
<keyword evidence="3" id="KW-0472">Membrane</keyword>
<name>A0A917YQK2_9ALTE</name>
<evidence type="ECO:0000313" key="7">
    <source>
        <dbReference type="EMBL" id="GGO63938.1"/>
    </source>
</evidence>
<keyword evidence="3" id="KW-1133">Transmembrane helix</keyword>
<reference evidence="7" key="1">
    <citation type="journal article" date="2014" name="Int. J. Syst. Evol. Microbiol.">
        <title>Complete genome sequence of Corynebacterium casei LMG S-19264T (=DSM 44701T), isolated from a smear-ripened cheese.</title>
        <authorList>
            <consortium name="US DOE Joint Genome Institute (JGI-PGF)"/>
            <person name="Walter F."/>
            <person name="Albersmeier A."/>
            <person name="Kalinowski J."/>
            <person name="Ruckert C."/>
        </authorList>
    </citation>
    <scope>NUCLEOTIDE SEQUENCE</scope>
    <source>
        <strain evidence="7">CGMCC 1.7086</strain>
    </source>
</reference>
<dbReference type="GO" id="GO:0015562">
    <property type="term" value="F:efflux transmembrane transporter activity"/>
    <property type="evidence" value="ECO:0007669"/>
    <property type="project" value="TreeGrafter"/>
</dbReference>
<keyword evidence="3" id="KW-0812">Transmembrane</keyword>
<dbReference type="Gene3D" id="2.40.50.100">
    <property type="match status" value="1"/>
</dbReference>
<dbReference type="PANTHER" id="PTHR30469">
    <property type="entry name" value="MULTIDRUG RESISTANCE PROTEIN MDTA"/>
    <property type="match status" value="1"/>
</dbReference>
<dbReference type="Pfam" id="PF25917">
    <property type="entry name" value="BSH_RND"/>
    <property type="match status" value="1"/>
</dbReference>
<dbReference type="InterPro" id="IPR006143">
    <property type="entry name" value="RND_pump_MFP"/>
</dbReference>
<dbReference type="Gene3D" id="2.40.420.20">
    <property type="match status" value="1"/>
</dbReference>
<dbReference type="AlphaFoldDB" id="A0A917YQK2"/>
<feature type="transmembrane region" description="Helical" evidence="3">
    <location>
        <begin position="6"/>
        <end position="26"/>
    </location>
</feature>